<dbReference type="Pfam" id="PF00638">
    <property type="entry name" value="Ran_BP1"/>
    <property type="match status" value="1"/>
</dbReference>
<feature type="compositionally biased region" description="Polar residues" evidence="1">
    <location>
        <begin position="186"/>
        <end position="196"/>
    </location>
</feature>
<evidence type="ECO:0000313" key="3">
    <source>
        <dbReference type="Ensembl" id="ENSRNOP00000077562.2"/>
    </source>
</evidence>
<evidence type="ECO:0000256" key="1">
    <source>
        <dbReference type="SAM" id="MobiDB-lite"/>
    </source>
</evidence>
<dbReference type="PROSITE" id="PS50196">
    <property type="entry name" value="RANBD1"/>
    <property type="match status" value="1"/>
</dbReference>
<organism evidence="3 4">
    <name type="scientific">Rattus norvegicus</name>
    <name type="common">Rat</name>
    <dbReference type="NCBI Taxonomy" id="10116"/>
    <lineage>
        <taxon>Eukaryota</taxon>
        <taxon>Metazoa</taxon>
        <taxon>Chordata</taxon>
        <taxon>Craniata</taxon>
        <taxon>Vertebrata</taxon>
        <taxon>Euteleostomi</taxon>
        <taxon>Mammalia</taxon>
        <taxon>Eutheria</taxon>
        <taxon>Euarchontoglires</taxon>
        <taxon>Glires</taxon>
        <taxon>Rodentia</taxon>
        <taxon>Myomorpha</taxon>
        <taxon>Muroidea</taxon>
        <taxon>Muridae</taxon>
        <taxon>Murinae</taxon>
        <taxon>Rattus</taxon>
    </lineage>
</organism>
<dbReference type="InterPro" id="IPR045255">
    <property type="entry name" value="RanBP1-like"/>
</dbReference>
<dbReference type="GO" id="GO:0005737">
    <property type="term" value="C:cytoplasm"/>
    <property type="evidence" value="ECO:0007669"/>
    <property type="project" value="UniProtKB-SubCell"/>
</dbReference>
<dbReference type="SUPFAM" id="SSF50729">
    <property type="entry name" value="PH domain-like"/>
    <property type="match status" value="1"/>
</dbReference>
<keyword evidence="4" id="KW-1185">Reference proteome</keyword>
<proteinExistence type="predicted"/>
<sequence>MSTTPRKDDSHLFTSVRPCQLKVQEEQQPQEKYVIAQPIFVFEKGEHNFKRPAEDSLDEAAELEFTGFLRKRVRSSSVTLRTTDSQSLGDLNCSPNNRVPVELDKRPSSLMTCICNLLLVAALSQARLRSSSFTDVPTFPPSRPVRKNNVFMTSRLLQRNDDMNNVGQGPPVRPSDHVLRPAVLQPSRTQSCQKGGTTLGPGASKTCETKENTEHKISEADSSLLSENLSNARSSVQMSTDPCISEAPSGGHPKEDECSFTSCSSDFVFGENMVERVLGTQKLTQHPLQNLSYAKEKSFKSLLKFPNVASNSEPIKNISLIESAAAFSSKPSQKCLLEKIDVITGEETEHNVLKINCKIFVFNKATQSWSERGQGVLRLNDTAGSECGTLQSRLIMRNQGSLRLVLNSRLWAQMRTQRASHKSLRITATDLEDDRIKIFLIQASAKDIGFLYAAIHHRLVALRSLGQQGDGGPAGKQADTVLPQVSGGSCDEDEDDITQVTKTGPDPSRWNHRQSIVCL</sequence>
<protein>
    <submittedName>
        <fullName evidence="3">RAN binding protein 3-like</fullName>
    </submittedName>
</protein>
<dbReference type="GO" id="GO:0005634">
    <property type="term" value="C:nucleus"/>
    <property type="evidence" value="ECO:0007669"/>
    <property type="project" value="UniProtKB-SubCell"/>
</dbReference>
<dbReference type="AlphaFoldDB" id="A0A8I5YCF1"/>
<dbReference type="InterPro" id="IPR011993">
    <property type="entry name" value="PH-like_dom_sf"/>
</dbReference>
<dbReference type="GeneTree" id="ENSGT00940000161387"/>
<dbReference type="PANTHER" id="PTHR23138">
    <property type="entry name" value="RAN BINDING PROTEIN"/>
    <property type="match status" value="1"/>
</dbReference>
<dbReference type="PANTHER" id="PTHR23138:SF88">
    <property type="entry name" value="RAN-BINDING PROTEIN 3-LIKE"/>
    <property type="match status" value="1"/>
</dbReference>
<reference evidence="3" key="1">
    <citation type="submission" date="2024-01" db="EMBL/GenBank/DDBJ databases">
        <title>GRCr8: a new rat reference genome assembly contstructed from accurate long reads and long range scaffolding.</title>
        <authorList>
            <person name="Doris P.A."/>
            <person name="Kalbfleisch T."/>
            <person name="Li K."/>
            <person name="Howe K."/>
            <person name="Wood J."/>
        </authorList>
    </citation>
    <scope>NUCLEOTIDE SEQUENCE [LARGE SCALE GENOMIC DNA]</scope>
    <source>
        <strain evidence="3">Brown Norway</strain>
    </source>
</reference>
<dbReference type="CDD" id="cd13180">
    <property type="entry name" value="RanBD_RanBP3"/>
    <property type="match status" value="1"/>
</dbReference>
<accession>A0A8I5YCF1</accession>
<dbReference type="FunCoup" id="A0A8I5YCF1">
    <property type="interactions" value="4"/>
</dbReference>
<feature type="compositionally biased region" description="Polar residues" evidence="1">
    <location>
        <begin position="220"/>
        <end position="242"/>
    </location>
</feature>
<reference evidence="3" key="3">
    <citation type="submission" date="2025-09" db="UniProtKB">
        <authorList>
            <consortium name="Ensembl"/>
        </authorList>
    </citation>
    <scope>IDENTIFICATION</scope>
    <source>
        <strain evidence="3">Brown Norway</strain>
    </source>
</reference>
<feature type="compositionally biased region" description="Basic and acidic residues" evidence="1">
    <location>
        <begin position="207"/>
        <end position="219"/>
    </location>
</feature>
<evidence type="ECO:0000259" key="2">
    <source>
        <dbReference type="PROSITE" id="PS50196"/>
    </source>
</evidence>
<dbReference type="Ensembl" id="ENSRNOT00000100816.2">
    <property type="protein sequence ID" value="ENSRNOP00000077562.2"/>
    <property type="gene ID" value="ENSRNOG00000052173.3"/>
</dbReference>
<dbReference type="InterPro" id="IPR000156">
    <property type="entry name" value="Ran_bind_dom"/>
</dbReference>
<feature type="region of interest" description="Disordered" evidence="1">
    <location>
        <begin position="185"/>
        <end position="256"/>
    </location>
</feature>
<evidence type="ECO:0000313" key="4">
    <source>
        <dbReference type="Proteomes" id="UP000002494"/>
    </source>
</evidence>
<dbReference type="Gene3D" id="2.30.29.30">
    <property type="entry name" value="Pleckstrin-homology domain (PH domain)/Phosphotyrosine-binding domain (PTB)"/>
    <property type="match status" value="1"/>
</dbReference>
<dbReference type="GeneID" id="294789"/>
<dbReference type="SMART" id="SM00160">
    <property type="entry name" value="RanBD"/>
    <property type="match status" value="1"/>
</dbReference>
<dbReference type="OMA" id="QMRFSSI"/>
<dbReference type="RefSeq" id="XP_038959470.1">
    <property type="nucleotide sequence ID" value="XM_039103542.2"/>
</dbReference>
<reference evidence="3" key="2">
    <citation type="submission" date="2025-08" db="UniProtKB">
        <authorList>
            <consortium name="Ensembl"/>
        </authorList>
    </citation>
    <scope>IDENTIFICATION</scope>
    <source>
        <strain evidence="3">Brown Norway</strain>
    </source>
</reference>
<gene>
    <name evidence="3 5" type="primary">Ranbp3l</name>
</gene>
<feature type="domain" description="RanBD1" evidence="2">
    <location>
        <begin position="311"/>
        <end position="417"/>
    </location>
</feature>
<dbReference type="AGR" id="RGD:1307559"/>
<evidence type="ECO:0000313" key="5">
    <source>
        <dbReference type="RGD" id="1307559"/>
    </source>
</evidence>
<dbReference type="RGD" id="1307559">
    <property type="gene designation" value="Ranbp3l"/>
</dbReference>
<dbReference type="CTD" id="202151"/>
<dbReference type="Proteomes" id="UP000002494">
    <property type="component" value="Chromosome 2"/>
</dbReference>
<dbReference type="GO" id="GO:0046332">
    <property type="term" value="F:SMAD binding"/>
    <property type="evidence" value="ECO:0007669"/>
    <property type="project" value="Ensembl"/>
</dbReference>
<name>A0A8I5YCF1_RAT</name>
<dbReference type="GO" id="GO:0006611">
    <property type="term" value="P:protein export from nucleus"/>
    <property type="evidence" value="ECO:0000318"/>
    <property type="project" value="GO_Central"/>
</dbReference>
<feature type="region of interest" description="Disordered" evidence="1">
    <location>
        <begin position="467"/>
        <end position="495"/>
    </location>
</feature>